<dbReference type="EMBL" id="JAUEPU010000128">
    <property type="protein sequence ID" value="KAK0476550.1"/>
    <property type="molecule type" value="Genomic_DNA"/>
</dbReference>
<comment type="caution">
    <text evidence="3">The sequence shown here is derived from an EMBL/GenBank/DDBJ whole genome shotgun (WGS) entry which is preliminary data.</text>
</comment>
<dbReference type="PANTHER" id="PTHR33365">
    <property type="entry name" value="YALI0B05434P"/>
    <property type="match status" value="1"/>
</dbReference>
<evidence type="ECO:0000313" key="3">
    <source>
        <dbReference type="EMBL" id="KAK0476550.1"/>
    </source>
</evidence>
<evidence type="ECO:0000313" key="4">
    <source>
        <dbReference type="Proteomes" id="UP001175228"/>
    </source>
</evidence>
<protein>
    <submittedName>
        <fullName evidence="3">Uncharacterized protein</fullName>
    </submittedName>
</protein>
<dbReference type="GO" id="GO:0043386">
    <property type="term" value="P:mycotoxin biosynthetic process"/>
    <property type="evidence" value="ECO:0007669"/>
    <property type="project" value="InterPro"/>
</dbReference>
<evidence type="ECO:0000256" key="2">
    <source>
        <dbReference type="ARBA" id="ARBA00035112"/>
    </source>
</evidence>
<accession>A0AA39UFB4</accession>
<organism evidence="3 4">
    <name type="scientific">Armillaria luteobubalina</name>
    <dbReference type="NCBI Taxonomy" id="153913"/>
    <lineage>
        <taxon>Eukaryota</taxon>
        <taxon>Fungi</taxon>
        <taxon>Dikarya</taxon>
        <taxon>Basidiomycota</taxon>
        <taxon>Agaricomycotina</taxon>
        <taxon>Agaricomycetes</taxon>
        <taxon>Agaricomycetidae</taxon>
        <taxon>Agaricales</taxon>
        <taxon>Marasmiineae</taxon>
        <taxon>Physalacriaceae</taxon>
        <taxon>Armillaria</taxon>
    </lineage>
</organism>
<dbReference type="PANTHER" id="PTHR33365:SF4">
    <property type="entry name" value="CYCLOCHLOROTINE BIOSYNTHESIS PROTEIN O"/>
    <property type="match status" value="1"/>
</dbReference>
<dbReference type="Pfam" id="PF11807">
    <property type="entry name" value="UstYa"/>
    <property type="match status" value="1"/>
</dbReference>
<comment type="pathway">
    <text evidence="1">Mycotoxin biosynthesis.</text>
</comment>
<dbReference type="AlphaFoldDB" id="A0AA39UFB4"/>
<reference evidence="3" key="1">
    <citation type="submission" date="2023-06" db="EMBL/GenBank/DDBJ databases">
        <authorList>
            <consortium name="Lawrence Berkeley National Laboratory"/>
            <person name="Ahrendt S."/>
            <person name="Sahu N."/>
            <person name="Indic B."/>
            <person name="Wong-Bajracharya J."/>
            <person name="Merenyi Z."/>
            <person name="Ke H.-M."/>
            <person name="Monk M."/>
            <person name="Kocsube S."/>
            <person name="Drula E."/>
            <person name="Lipzen A."/>
            <person name="Balint B."/>
            <person name="Henrissat B."/>
            <person name="Andreopoulos B."/>
            <person name="Martin F.M."/>
            <person name="Harder C.B."/>
            <person name="Rigling D."/>
            <person name="Ford K.L."/>
            <person name="Foster G.D."/>
            <person name="Pangilinan J."/>
            <person name="Papanicolaou A."/>
            <person name="Barry K."/>
            <person name="LaButti K."/>
            <person name="Viragh M."/>
            <person name="Koriabine M."/>
            <person name="Yan M."/>
            <person name="Riley R."/>
            <person name="Champramary S."/>
            <person name="Plett K.L."/>
            <person name="Tsai I.J."/>
            <person name="Slot J."/>
            <person name="Sipos G."/>
            <person name="Plett J."/>
            <person name="Nagy L.G."/>
            <person name="Grigoriev I.V."/>
        </authorList>
    </citation>
    <scope>NUCLEOTIDE SEQUENCE</scope>
    <source>
        <strain evidence="3">HWK02</strain>
    </source>
</reference>
<comment type="similarity">
    <text evidence="2">Belongs to the ustYa family.</text>
</comment>
<dbReference type="InterPro" id="IPR021765">
    <property type="entry name" value="UstYa-like"/>
</dbReference>
<proteinExistence type="inferred from homology"/>
<sequence length="93" mass="11051">MILTHCLNVFRRFLAYPHNLTSLELGHTDHCLWYMQQITLCHADETLEPTHPFQMLSGKWTNIVTGINITHKCKDWVQLKDYTEENFGTWLME</sequence>
<keyword evidence="4" id="KW-1185">Reference proteome</keyword>
<name>A0AA39UFB4_9AGAR</name>
<evidence type="ECO:0000256" key="1">
    <source>
        <dbReference type="ARBA" id="ARBA00004685"/>
    </source>
</evidence>
<dbReference type="Proteomes" id="UP001175228">
    <property type="component" value="Unassembled WGS sequence"/>
</dbReference>
<gene>
    <name evidence="3" type="ORF">EDD18DRAFT_1088880</name>
</gene>